<sequence length="231" mass="25148">MPFFPGSGSARPARRRGPAVVPSVMFVLKERQFNMRPINPTAPHRTREVLPAPQLLPGGAPLQDPIGRRPGSGTGVPLPADGCSWLPSSPTMSPSPCCTPLCQQRAGMMLITRAWDALHRRQLVRFPFNFQSSTVTAAVDWLCCQGPAIQMLSLPGFPAKCRRETPLNLSRRLTQTESPPPIRGRPNLEKVLAGLENVQGLCVSDSWSLNSDLAGNGLLIYYAVASWEAEI</sequence>
<evidence type="ECO:0000313" key="2">
    <source>
        <dbReference type="Proteomes" id="UP001273166"/>
    </source>
</evidence>
<dbReference type="Proteomes" id="UP001273166">
    <property type="component" value="Unassembled WGS sequence"/>
</dbReference>
<evidence type="ECO:0000313" key="1">
    <source>
        <dbReference type="EMBL" id="KAK3303896.1"/>
    </source>
</evidence>
<comment type="caution">
    <text evidence="1">The sequence shown here is derived from an EMBL/GenBank/DDBJ whole genome shotgun (WGS) entry which is preliminary data.</text>
</comment>
<protein>
    <submittedName>
        <fullName evidence="1">Uncharacterized protein</fullName>
    </submittedName>
</protein>
<accession>A0AAJ0GPV2</accession>
<gene>
    <name evidence="1" type="ORF">B0T15DRAFT_223680</name>
</gene>
<proteinExistence type="predicted"/>
<reference evidence="1" key="2">
    <citation type="submission" date="2023-06" db="EMBL/GenBank/DDBJ databases">
        <authorList>
            <consortium name="Lawrence Berkeley National Laboratory"/>
            <person name="Mondo S.J."/>
            <person name="Hensen N."/>
            <person name="Bonometti L."/>
            <person name="Westerberg I."/>
            <person name="Brannstrom I.O."/>
            <person name="Guillou S."/>
            <person name="Cros-Aarteil S."/>
            <person name="Calhoun S."/>
            <person name="Haridas S."/>
            <person name="Kuo A."/>
            <person name="Pangilinan J."/>
            <person name="Riley R."/>
            <person name="Labutti K."/>
            <person name="Andreopoulos B."/>
            <person name="Lipzen A."/>
            <person name="Chen C."/>
            <person name="Yanf M."/>
            <person name="Daum C."/>
            <person name="Ng V."/>
            <person name="Clum A."/>
            <person name="Steindorff A."/>
            <person name="Ohm R."/>
            <person name="Martin F."/>
            <person name="Silar P."/>
            <person name="Natvig D."/>
            <person name="Lalanne C."/>
            <person name="Gautier V."/>
            <person name="Ament-Velasquez S.L."/>
            <person name="Kruys A."/>
            <person name="Hutchinson M.I."/>
            <person name="Powell A.J."/>
            <person name="Barry K."/>
            <person name="Miller A.N."/>
            <person name="Grigoriev I.V."/>
            <person name="Debuchy R."/>
            <person name="Gladieux P."/>
            <person name="Thoren M.H."/>
            <person name="Johannesson H."/>
        </authorList>
    </citation>
    <scope>NUCLEOTIDE SEQUENCE</scope>
    <source>
        <strain evidence="1">CBS 333.67</strain>
    </source>
</reference>
<keyword evidence="2" id="KW-1185">Reference proteome</keyword>
<dbReference type="EMBL" id="JAUDZG010000005">
    <property type="protein sequence ID" value="KAK3303896.1"/>
    <property type="molecule type" value="Genomic_DNA"/>
</dbReference>
<reference evidence="1" key="1">
    <citation type="journal article" date="2023" name="Mol. Phylogenet. Evol.">
        <title>Genome-scale phylogeny and comparative genomics of the fungal order Sordariales.</title>
        <authorList>
            <person name="Hensen N."/>
            <person name="Bonometti L."/>
            <person name="Westerberg I."/>
            <person name="Brannstrom I.O."/>
            <person name="Guillou S."/>
            <person name="Cros-Aarteil S."/>
            <person name="Calhoun S."/>
            <person name="Haridas S."/>
            <person name="Kuo A."/>
            <person name="Mondo S."/>
            <person name="Pangilinan J."/>
            <person name="Riley R."/>
            <person name="LaButti K."/>
            <person name="Andreopoulos B."/>
            <person name="Lipzen A."/>
            <person name="Chen C."/>
            <person name="Yan M."/>
            <person name="Daum C."/>
            <person name="Ng V."/>
            <person name="Clum A."/>
            <person name="Steindorff A."/>
            <person name="Ohm R.A."/>
            <person name="Martin F."/>
            <person name="Silar P."/>
            <person name="Natvig D.O."/>
            <person name="Lalanne C."/>
            <person name="Gautier V."/>
            <person name="Ament-Velasquez S.L."/>
            <person name="Kruys A."/>
            <person name="Hutchinson M.I."/>
            <person name="Powell A.J."/>
            <person name="Barry K."/>
            <person name="Miller A.N."/>
            <person name="Grigoriev I.V."/>
            <person name="Debuchy R."/>
            <person name="Gladieux P."/>
            <person name="Hiltunen Thoren M."/>
            <person name="Johannesson H."/>
        </authorList>
    </citation>
    <scope>NUCLEOTIDE SEQUENCE</scope>
    <source>
        <strain evidence="1">CBS 333.67</strain>
    </source>
</reference>
<name>A0AAJ0GPV2_9PEZI</name>
<dbReference type="AlphaFoldDB" id="A0AAJ0GPV2"/>
<organism evidence="1 2">
    <name type="scientific">Chaetomium strumarium</name>
    <dbReference type="NCBI Taxonomy" id="1170767"/>
    <lineage>
        <taxon>Eukaryota</taxon>
        <taxon>Fungi</taxon>
        <taxon>Dikarya</taxon>
        <taxon>Ascomycota</taxon>
        <taxon>Pezizomycotina</taxon>
        <taxon>Sordariomycetes</taxon>
        <taxon>Sordariomycetidae</taxon>
        <taxon>Sordariales</taxon>
        <taxon>Chaetomiaceae</taxon>
        <taxon>Chaetomium</taxon>
    </lineage>
</organism>
<dbReference type="RefSeq" id="XP_062719676.1">
    <property type="nucleotide sequence ID" value="XM_062862844.1"/>
</dbReference>
<dbReference type="GeneID" id="87881673"/>